<dbReference type="PANTHER" id="PTHR35562:SF2">
    <property type="entry name" value="DNA ENDONUCLEASE SMRA-RELATED"/>
    <property type="match status" value="1"/>
</dbReference>
<protein>
    <submittedName>
        <fullName evidence="3">DNA-nicking Smr family endonuclease</fullName>
    </submittedName>
</protein>
<proteinExistence type="predicted"/>
<feature type="domain" description="Smr" evidence="2">
    <location>
        <begin position="110"/>
        <end position="200"/>
    </location>
</feature>
<keyword evidence="3" id="KW-0540">Nuclease</keyword>
<keyword evidence="4" id="KW-1185">Reference proteome</keyword>
<dbReference type="PANTHER" id="PTHR35562">
    <property type="entry name" value="DNA ENDONUCLEASE SMRA-RELATED"/>
    <property type="match status" value="1"/>
</dbReference>
<keyword evidence="3" id="KW-0255">Endonuclease</keyword>
<dbReference type="Proteomes" id="UP000248311">
    <property type="component" value="Unassembled WGS sequence"/>
</dbReference>
<dbReference type="OrthoDB" id="7165597at2"/>
<gene>
    <name evidence="3" type="ORF">DFP88_102251</name>
</gene>
<dbReference type="EMBL" id="QJTE01000002">
    <property type="protein sequence ID" value="PYE84451.1"/>
    <property type="molecule type" value="Genomic_DNA"/>
</dbReference>
<feature type="region of interest" description="Disordered" evidence="1">
    <location>
        <begin position="1"/>
        <end position="80"/>
    </location>
</feature>
<organism evidence="3 4">
    <name type="scientific">Pseudoroseicyclus aestuarii</name>
    <dbReference type="NCBI Taxonomy" id="1795041"/>
    <lineage>
        <taxon>Bacteria</taxon>
        <taxon>Pseudomonadati</taxon>
        <taxon>Pseudomonadota</taxon>
        <taxon>Alphaproteobacteria</taxon>
        <taxon>Rhodobacterales</taxon>
        <taxon>Paracoccaceae</taxon>
        <taxon>Pseudoroseicyclus</taxon>
    </lineage>
</organism>
<dbReference type="RefSeq" id="WP_110813545.1">
    <property type="nucleotide sequence ID" value="NZ_QJTE01000002.1"/>
</dbReference>
<dbReference type="Pfam" id="PF01713">
    <property type="entry name" value="Smr"/>
    <property type="match status" value="1"/>
</dbReference>
<accession>A0A318SR86</accession>
<name>A0A318SR86_9RHOB</name>
<dbReference type="SUPFAM" id="SSF160443">
    <property type="entry name" value="SMR domain-like"/>
    <property type="match status" value="1"/>
</dbReference>
<evidence type="ECO:0000313" key="3">
    <source>
        <dbReference type="EMBL" id="PYE84451.1"/>
    </source>
</evidence>
<sequence>MRRRRRDLSPEERDLWNSVARQADPLHRRPARHEEEAPAPKAPPAETSRPDNAQMPPPAQAFQVGQKAQAARPHDLLDPLPSRLKAAPVRMDAKAHGRLKKGKLRPEGRIDLHGMTLADAHPALAGFILTSQAQGRRLVLVITGKGRPKEGDAPMPVRHGQLRHEVPHWLNLPPLAQAVLQITPAHFRHGGEGAYYVYLRRLR</sequence>
<evidence type="ECO:0000259" key="2">
    <source>
        <dbReference type="PROSITE" id="PS50828"/>
    </source>
</evidence>
<dbReference type="Gene3D" id="3.30.1370.110">
    <property type="match status" value="1"/>
</dbReference>
<comment type="caution">
    <text evidence="3">The sequence shown here is derived from an EMBL/GenBank/DDBJ whole genome shotgun (WGS) entry which is preliminary data.</text>
</comment>
<dbReference type="AlphaFoldDB" id="A0A318SR86"/>
<reference evidence="3 4" key="1">
    <citation type="submission" date="2018-06" db="EMBL/GenBank/DDBJ databases">
        <title>Genomic Encyclopedia of Type Strains, Phase III (KMG-III): the genomes of soil and plant-associated and newly described type strains.</title>
        <authorList>
            <person name="Whitman W."/>
        </authorList>
    </citation>
    <scope>NUCLEOTIDE SEQUENCE [LARGE SCALE GENOMIC DNA]</scope>
    <source>
        <strain evidence="3 4">CECT 9025</strain>
    </source>
</reference>
<dbReference type="PROSITE" id="PS50828">
    <property type="entry name" value="SMR"/>
    <property type="match status" value="1"/>
</dbReference>
<dbReference type="GO" id="GO:0004519">
    <property type="term" value="F:endonuclease activity"/>
    <property type="evidence" value="ECO:0007669"/>
    <property type="project" value="UniProtKB-KW"/>
</dbReference>
<dbReference type="InterPro" id="IPR036063">
    <property type="entry name" value="Smr_dom_sf"/>
</dbReference>
<evidence type="ECO:0000256" key="1">
    <source>
        <dbReference type="SAM" id="MobiDB-lite"/>
    </source>
</evidence>
<evidence type="ECO:0000313" key="4">
    <source>
        <dbReference type="Proteomes" id="UP000248311"/>
    </source>
</evidence>
<feature type="compositionally biased region" description="Basic and acidic residues" evidence="1">
    <location>
        <begin position="24"/>
        <end position="38"/>
    </location>
</feature>
<keyword evidence="3" id="KW-0378">Hydrolase</keyword>
<dbReference type="InterPro" id="IPR002625">
    <property type="entry name" value="Smr_dom"/>
</dbReference>